<dbReference type="CDD" id="cd00293">
    <property type="entry name" value="USP-like"/>
    <property type="match status" value="2"/>
</dbReference>
<dbReference type="EMBL" id="LKST01000002">
    <property type="protein sequence ID" value="KQB84722.1"/>
    <property type="molecule type" value="Genomic_DNA"/>
</dbReference>
<feature type="domain" description="UspA" evidence="2">
    <location>
        <begin position="14"/>
        <end position="152"/>
    </location>
</feature>
<evidence type="ECO:0000259" key="2">
    <source>
        <dbReference type="Pfam" id="PF00582"/>
    </source>
</evidence>
<name>A0A0N8VZS6_9CORY</name>
<organism evidence="3 4">
    <name type="scientific">Corynebacterium oculi</name>
    <dbReference type="NCBI Taxonomy" id="1544416"/>
    <lineage>
        <taxon>Bacteria</taxon>
        <taxon>Bacillati</taxon>
        <taxon>Actinomycetota</taxon>
        <taxon>Actinomycetes</taxon>
        <taxon>Mycobacteriales</taxon>
        <taxon>Corynebacteriaceae</taxon>
        <taxon>Corynebacterium</taxon>
    </lineage>
</organism>
<comment type="similarity">
    <text evidence="1">Belongs to the universal stress protein A family.</text>
</comment>
<evidence type="ECO:0000313" key="4">
    <source>
        <dbReference type="Proteomes" id="UP000050517"/>
    </source>
</evidence>
<gene>
    <name evidence="3" type="ORF">Cocul_01533</name>
</gene>
<dbReference type="SUPFAM" id="SSF52402">
    <property type="entry name" value="Adenine nucleotide alpha hydrolases-like"/>
    <property type="match status" value="2"/>
</dbReference>
<dbReference type="PANTHER" id="PTHR46268:SF6">
    <property type="entry name" value="UNIVERSAL STRESS PROTEIN UP12"/>
    <property type="match status" value="1"/>
</dbReference>
<dbReference type="RefSeq" id="WP_055122603.1">
    <property type="nucleotide sequence ID" value="NZ_LKST01000002.1"/>
</dbReference>
<accession>A0A0N8VZS6</accession>
<dbReference type="PATRIC" id="fig|1544416.3.peg.1539"/>
<dbReference type="Gene3D" id="3.40.50.12370">
    <property type="match status" value="1"/>
</dbReference>
<dbReference type="PANTHER" id="PTHR46268">
    <property type="entry name" value="STRESS RESPONSE PROTEIN NHAX"/>
    <property type="match status" value="1"/>
</dbReference>
<protein>
    <submittedName>
        <fullName evidence="3">Universal stress protein family protein</fullName>
    </submittedName>
</protein>
<reference evidence="3 4" key="1">
    <citation type="submission" date="2015-10" db="EMBL/GenBank/DDBJ databases">
        <title>Corynebacteirum lowii and Corynebacterium oculi species nova, derived from human clinical disease and and emended description of Corynebacterium mastiditis.</title>
        <authorList>
            <person name="Bernard K."/>
            <person name="Pacheco A.L."/>
            <person name="Mcdougall C."/>
            <person name="Burtx T."/>
            <person name="Weibe D."/>
            <person name="Tyler S."/>
            <person name="Olson A.B."/>
            <person name="Cnockaert M."/>
            <person name="Eguchi H."/>
            <person name="Kuwahara T."/>
            <person name="Nakayama-Imaohji H."/>
            <person name="Boudewijins M."/>
            <person name="Van Hoecke F."/>
            <person name="Bernier A.-M."/>
            <person name="Vandamme P."/>
        </authorList>
    </citation>
    <scope>NUCLEOTIDE SEQUENCE [LARGE SCALE GENOMIC DNA]</scope>
    <source>
        <strain evidence="3 4">NML 130210</strain>
    </source>
</reference>
<sequence length="317" mass="34962">MSVDSSTGASHDPQRILVAWRPDAPRTDSIEFAAWLSRTTNVRIRVVTTFLRPWPATSLKKLGGKYRAWREKQQHACHKAVTRALERAQIDHKHWDKHVSVFMDGPSQHALLTQAAEDFDAHLIILGSRAAAPKGRFLANSTADALLHSSPKALGLAPRSVKLAKGGIKRVNFAYLGTEDTDRDPSLQYAAQMAHSWGTPLRILAFSPSDIADVSLAGHFNLAKELTHDWREHSLAMLDRARDWIASLYPDLELESEVGSGPGWAGAVDALKWKKGDLLCLGSNPLGPIERVFVGSTATDFLPHVRVPVIIYPVPKK</sequence>
<dbReference type="AlphaFoldDB" id="A0A0N8VZS6"/>
<evidence type="ECO:0000313" key="3">
    <source>
        <dbReference type="EMBL" id="KQB84722.1"/>
    </source>
</evidence>
<feature type="domain" description="UspA" evidence="2">
    <location>
        <begin position="183"/>
        <end position="313"/>
    </location>
</feature>
<evidence type="ECO:0000256" key="1">
    <source>
        <dbReference type="ARBA" id="ARBA00008791"/>
    </source>
</evidence>
<proteinExistence type="inferred from homology"/>
<keyword evidence="4" id="KW-1185">Reference proteome</keyword>
<dbReference type="Proteomes" id="UP000050517">
    <property type="component" value="Unassembled WGS sequence"/>
</dbReference>
<dbReference type="STRING" id="1544416.Cocul_01533"/>
<dbReference type="InterPro" id="IPR006016">
    <property type="entry name" value="UspA"/>
</dbReference>
<comment type="caution">
    <text evidence="3">The sequence shown here is derived from an EMBL/GenBank/DDBJ whole genome shotgun (WGS) entry which is preliminary data.</text>
</comment>
<dbReference type="Pfam" id="PF00582">
    <property type="entry name" value="Usp"/>
    <property type="match status" value="2"/>
</dbReference>